<dbReference type="Proteomes" id="UP001499863">
    <property type="component" value="Unassembled WGS sequence"/>
</dbReference>
<accession>A0ABP4IA48</accession>
<dbReference type="InterPro" id="IPR016024">
    <property type="entry name" value="ARM-type_fold"/>
</dbReference>
<dbReference type="EMBL" id="BAAAKJ010000005">
    <property type="protein sequence ID" value="GAA1382100.1"/>
    <property type="molecule type" value="Genomic_DNA"/>
</dbReference>
<evidence type="ECO:0008006" key="3">
    <source>
        <dbReference type="Google" id="ProtNLM"/>
    </source>
</evidence>
<dbReference type="Pfam" id="PF13646">
    <property type="entry name" value="HEAT_2"/>
    <property type="match status" value="1"/>
</dbReference>
<dbReference type="RefSeq" id="WP_344322321.1">
    <property type="nucleotide sequence ID" value="NZ_BAAAKJ010000005.1"/>
</dbReference>
<dbReference type="Gene3D" id="1.25.10.10">
    <property type="entry name" value="Leucine-rich Repeat Variant"/>
    <property type="match status" value="1"/>
</dbReference>
<keyword evidence="2" id="KW-1185">Reference proteome</keyword>
<protein>
    <recommendedName>
        <fullName evidence="3">HEAT repeat domain-containing protein</fullName>
    </recommendedName>
</protein>
<proteinExistence type="predicted"/>
<reference evidence="2" key="1">
    <citation type="journal article" date="2019" name="Int. J. Syst. Evol. Microbiol.">
        <title>The Global Catalogue of Microorganisms (GCM) 10K type strain sequencing project: providing services to taxonomists for standard genome sequencing and annotation.</title>
        <authorList>
            <consortium name="The Broad Institute Genomics Platform"/>
            <consortium name="The Broad Institute Genome Sequencing Center for Infectious Disease"/>
            <person name="Wu L."/>
            <person name="Ma J."/>
        </authorList>
    </citation>
    <scope>NUCLEOTIDE SEQUENCE [LARGE SCALE GENOMIC DNA]</scope>
    <source>
        <strain evidence="2">JCM 12393</strain>
    </source>
</reference>
<dbReference type="SUPFAM" id="SSF48371">
    <property type="entry name" value="ARM repeat"/>
    <property type="match status" value="1"/>
</dbReference>
<comment type="caution">
    <text evidence="1">The sequence shown here is derived from an EMBL/GenBank/DDBJ whole genome shotgun (WGS) entry which is preliminary data.</text>
</comment>
<dbReference type="InterPro" id="IPR011989">
    <property type="entry name" value="ARM-like"/>
</dbReference>
<evidence type="ECO:0000313" key="2">
    <source>
        <dbReference type="Proteomes" id="UP001499863"/>
    </source>
</evidence>
<gene>
    <name evidence="1" type="ORF">GCM10009639_00800</name>
</gene>
<organism evidence="1 2">
    <name type="scientific">Kitasatospora putterlickiae</name>
    <dbReference type="NCBI Taxonomy" id="221725"/>
    <lineage>
        <taxon>Bacteria</taxon>
        <taxon>Bacillati</taxon>
        <taxon>Actinomycetota</taxon>
        <taxon>Actinomycetes</taxon>
        <taxon>Kitasatosporales</taxon>
        <taxon>Streptomycetaceae</taxon>
        <taxon>Kitasatospora</taxon>
    </lineage>
</organism>
<evidence type="ECO:0000313" key="1">
    <source>
        <dbReference type="EMBL" id="GAA1382100.1"/>
    </source>
</evidence>
<name>A0ABP4IA48_9ACTN</name>
<sequence>MTVGPHTGRRLILRDSVDNAGIRAFAEADGWTYQGDIARDPANQAFYEAKWSLPGGLSAHFVADEFVDARYLVVAGDDDAGVQEASARLEAALDVWSVADLETNFDVCVYPFEQARSVLLLGAGSPERAVDSVFTRVLEAVRHKEPRVRRAAVQAMVYAGWPEYREPLAELAARDADPEVAREAGLALRVLEERHG</sequence>